<dbReference type="OrthoDB" id="4247482at2"/>
<dbReference type="CDD" id="cd18876">
    <property type="entry name" value="NUDIX_Hydrolase"/>
    <property type="match status" value="1"/>
</dbReference>
<evidence type="ECO:0000256" key="3">
    <source>
        <dbReference type="ARBA" id="ARBA00022801"/>
    </source>
</evidence>
<comment type="similarity">
    <text evidence="2 5">Belongs to the Nudix hydrolase family.</text>
</comment>
<dbReference type="Proteomes" id="UP000294513">
    <property type="component" value="Unassembled WGS sequence"/>
</dbReference>
<keyword evidence="3 5" id="KW-0378">Hydrolase</keyword>
<evidence type="ECO:0000256" key="4">
    <source>
        <dbReference type="ARBA" id="ARBA00022842"/>
    </source>
</evidence>
<evidence type="ECO:0000313" key="8">
    <source>
        <dbReference type="Proteomes" id="UP000294513"/>
    </source>
</evidence>
<dbReference type="InterPro" id="IPR020476">
    <property type="entry name" value="Nudix_hydrolase"/>
</dbReference>
<evidence type="ECO:0000256" key="5">
    <source>
        <dbReference type="RuleBase" id="RU003476"/>
    </source>
</evidence>
<dbReference type="Gene3D" id="3.90.79.10">
    <property type="entry name" value="Nucleoside Triphosphate Pyrophosphohydrolase"/>
    <property type="match status" value="1"/>
</dbReference>
<dbReference type="PROSITE" id="PS00893">
    <property type="entry name" value="NUDIX_BOX"/>
    <property type="match status" value="1"/>
</dbReference>
<evidence type="ECO:0000313" key="7">
    <source>
        <dbReference type="EMBL" id="TDD79663.1"/>
    </source>
</evidence>
<dbReference type="EMBL" id="SMKU01000169">
    <property type="protein sequence ID" value="TDD79663.1"/>
    <property type="molecule type" value="Genomic_DNA"/>
</dbReference>
<comment type="caution">
    <text evidence="7">The sequence shown here is derived from an EMBL/GenBank/DDBJ whole genome shotgun (WGS) entry which is preliminary data.</text>
</comment>
<evidence type="ECO:0000259" key="6">
    <source>
        <dbReference type="PROSITE" id="PS51462"/>
    </source>
</evidence>
<evidence type="ECO:0000256" key="1">
    <source>
        <dbReference type="ARBA" id="ARBA00001946"/>
    </source>
</evidence>
<dbReference type="PANTHER" id="PTHR43046:SF12">
    <property type="entry name" value="GDP-MANNOSE MANNOSYL HYDROLASE"/>
    <property type="match status" value="1"/>
</dbReference>
<proteinExistence type="inferred from homology"/>
<keyword evidence="4" id="KW-0460">Magnesium</keyword>
<dbReference type="PRINTS" id="PR00502">
    <property type="entry name" value="NUDIXFAMILY"/>
</dbReference>
<dbReference type="AlphaFoldDB" id="A0A4R5B3X1"/>
<dbReference type="RefSeq" id="WP_131898181.1">
    <property type="nucleotide sequence ID" value="NZ_SMKU01000169.1"/>
</dbReference>
<dbReference type="PROSITE" id="PS51462">
    <property type="entry name" value="NUDIX"/>
    <property type="match status" value="1"/>
</dbReference>
<feature type="domain" description="Nudix hydrolase" evidence="6">
    <location>
        <begin position="11"/>
        <end position="139"/>
    </location>
</feature>
<evidence type="ECO:0000256" key="2">
    <source>
        <dbReference type="ARBA" id="ARBA00005582"/>
    </source>
</evidence>
<dbReference type="InterPro" id="IPR020084">
    <property type="entry name" value="NUDIX_hydrolase_CS"/>
</dbReference>
<gene>
    <name evidence="7" type="ORF">E1298_27310</name>
</gene>
<reference evidence="7 8" key="1">
    <citation type="submission" date="2019-03" db="EMBL/GenBank/DDBJ databases">
        <title>Draft genome sequences of novel Actinobacteria.</title>
        <authorList>
            <person name="Sahin N."/>
            <person name="Ay H."/>
            <person name="Saygin H."/>
        </authorList>
    </citation>
    <scope>NUCLEOTIDE SEQUENCE [LARGE SCALE GENOMIC DNA]</scope>
    <source>
        <strain evidence="7 8">H3C3</strain>
    </source>
</reference>
<protein>
    <submittedName>
        <fullName evidence="7">NUDIX hydrolase</fullName>
    </submittedName>
</protein>
<dbReference type="GO" id="GO:0016787">
    <property type="term" value="F:hydrolase activity"/>
    <property type="evidence" value="ECO:0007669"/>
    <property type="project" value="UniProtKB-KW"/>
</dbReference>
<dbReference type="Pfam" id="PF00293">
    <property type="entry name" value="NUDIX"/>
    <property type="match status" value="1"/>
</dbReference>
<accession>A0A4R5B3X1</accession>
<comment type="cofactor">
    <cofactor evidence="1">
        <name>Mg(2+)</name>
        <dbReference type="ChEBI" id="CHEBI:18420"/>
    </cofactor>
</comment>
<dbReference type="InterPro" id="IPR015797">
    <property type="entry name" value="NUDIX_hydrolase-like_dom_sf"/>
</dbReference>
<dbReference type="SUPFAM" id="SSF55811">
    <property type="entry name" value="Nudix"/>
    <property type="match status" value="1"/>
</dbReference>
<dbReference type="InterPro" id="IPR000086">
    <property type="entry name" value="NUDIX_hydrolase_dom"/>
</dbReference>
<name>A0A4R5B3X1_9ACTN</name>
<sequence length="156" mass="17271">MTEDPTATFARARAAAGVLFFNEHDQIMLVTPSYKEYRDIPGGYVETAETPRQAAAREVQEELGIEPPIGRLLVADWAPNASEGDKILFIFDGGTLPTDQLAAIRLDSAELTGYGFHDVDQAHELTIPRLARRLIHSHAAHHEGITRYLEHGEQTP</sequence>
<organism evidence="7 8">
    <name type="scientific">Actinomadura rubrisoli</name>
    <dbReference type="NCBI Taxonomy" id="2530368"/>
    <lineage>
        <taxon>Bacteria</taxon>
        <taxon>Bacillati</taxon>
        <taxon>Actinomycetota</taxon>
        <taxon>Actinomycetes</taxon>
        <taxon>Streptosporangiales</taxon>
        <taxon>Thermomonosporaceae</taxon>
        <taxon>Actinomadura</taxon>
    </lineage>
</organism>
<dbReference type="PANTHER" id="PTHR43046">
    <property type="entry name" value="GDP-MANNOSE MANNOSYL HYDROLASE"/>
    <property type="match status" value="1"/>
</dbReference>
<keyword evidence="8" id="KW-1185">Reference proteome</keyword>